<dbReference type="AlphaFoldDB" id="A0A1I0DVB7"/>
<dbReference type="EMBL" id="FOHO01000004">
    <property type="protein sequence ID" value="SET36565.1"/>
    <property type="molecule type" value="Genomic_DNA"/>
</dbReference>
<evidence type="ECO:0000256" key="1">
    <source>
        <dbReference type="PROSITE-ProRule" id="PRU00473"/>
    </source>
</evidence>
<feature type="compositionally biased region" description="Low complexity" evidence="2">
    <location>
        <begin position="27"/>
        <end position="52"/>
    </location>
</feature>
<feature type="compositionally biased region" description="Low complexity" evidence="2">
    <location>
        <begin position="78"/>
        <end position="91"/>
    </location>
</feature>
<feature type="compositionally biased region" description="Acidic residues" evidence="2">
    <location>
        <begin position="201"/>
        <end position="214"/>
    </location>
</feature>
<dbReference type="PROSITE" id="PS51123">
    <property type="entry name" value="OMPA_2"/>
    <property type="match status" value="1"/>
</dbReference>
<feature type="compositionally biased region" description="Acidic residues" evidence="2">
    <location>
        <begin position="92"/>
        <end position="104"/>
    </location>
</feature>
<feature type="compositionally biased region" description="Low complexity" evidence="2">
    <location>
        <begin position="105"/>
        <end position="142"/>
    </location>
</feature>
<gene>
    <name evidence="5" type="ORF">SAMN04489858_104328</name>
</gene>
<dbReference type="InterPro" id="IPR050330">
    <property type="entry name" value="Bact_OuterMem_StrucFunc"/>
</dbReference>
<dbReference type="InterPro" id="IPR036737">
    <property type="entry name" value="OmpA-like_sf"/>
</dbReference>
<dbReference type="Gene3D" id="3.30.1330.60">
    <property type="entry name" value="OmpA-like domain"/>
    <property type="match status" value="1"/>
</dbReference>
<dbReference type="PANTHER" id="PTHR30329">
    <property type="entry name" value="STATOR ELEMENT OF FLAGELLAR MOTOR COMPLEX"/>
    <property type="match status" value="1"/>
</dbReference>
<feature type="chain" id="PRO_5011703865" evidence="3">
    <location>
        <begin position="26"/>
        <end position="683"/>
    </location>
</feature>
<keyword evidence="6" id="KW-1185">Reference proteome</keyword>
<organism evidence="5 6">
    <name type="scientific">Paracoccus homiensis</name>
    <dbReference type="NCBI Taxonomy" id="364199"/>
    <lineage>
        <taxon>Bacteria</taxon>
        <taxon>Pseudomonadati</taxon>
        <taxon>Pseudomonadota</taxon>
        <taxon>Alphaproteobacteria</taxon>
        <taxon>Rhodobacterales</taxon>
        <taxon>Paracoccaceae</taxon>
        <taxon>Paracoccus</taxon>
    </lineage>
</organism>
<dbReference type="GO" id="GO:0016020">
    <property type="term" value="C:membrane"/>
    <property type="evidence" value="ECO:0007669"/>
    <property type="project" value="UniProtKB-UniRule"/>
</dbReference>
<dbReference type="PANTHER" id="PTHR30329:SF21">
    <property type="entry name" value="LIPOPROTEIN YIAD-RELATED"/>
    <property type="match status" value="1"/>
</dbReference>
<feature type="compositionally biased region" description="Low complexity" evidence="2">
    <location>
        <begin position="215"/>
        <end position="231"/>
    </location>
</feature>
<sequence>MRRIIQNTTAIAACLSLLAPHAVMAQAQAPQEGEAQQQQQPAADAPEQIPEATQPCEAGADCDPAAALTEKAAEAMEAEAAPAADAPATPDAEVEAEAMPEADAEAPATTDAAEAPAPVAEAPAPTAAEAAPAENAEAPAADDAQELEDALAAELDRQAEPEAQAEAPLAPEAEAPEPAAPMAEAPVEPAPAEQAPATDAEMTEAPEAAEDPAADDLGAALAEEAQQDQPETAAPDAQAETPAQPEVTDAQPAPAEADAPAQTETAAPTEEPSLEEALAAEAAANSDQTKPAAKPQQQQDPAPKPTQQQAAEQQAPEQGATETEAATEAANNTQAPTAAALDDEAGGEVTEEQVTEENSRSSGEDFTANLRDALAGAANQQQATREDDDDDNDLTKALLLGLGGVAVGAMLNNNRQVELSTPDRVVVTRQDGSRQVIKDEVALLRQPGSTVSTENFDDGSSRTVVTRADGSKVVTIRDADLRVLRRTLVSADGQSVRLIDDTTAEPVDIAQLPAPAQTSAVSATQLNEQDLRDALLRESQVDRRFTLAQIRDIPQVRSLVAPVDIDAVTFETGSAAIKSDQAKELSNLGNVIRDAVAQNPREIFLIEGHTDTVGSDAANLALSDRRAESVALALTEYFDVPPENMVVQGYGEQFPKIRQEGDIRENRRAAVRRITDLMQTAQN</sequence>
<evidence type="ECO:0000313" key="6">
    <source>
        <dbReference type="Proteomes" id="UP000199180"/>
    </source>
</evidence>
<dbReference type="InterPro" id="IPR006665">
    <property type="entry name" value="OmpA-like"/>
</dbReference>
<feature type="signal peptide" evidence="3">
    <location>
        <begin position="1"/>
        <end position="25"/>
    </location>
</feature>
<dbReference type="Pfam" id="PF00691">
    <property type="entry name" value="OmpA"/>
    <property type="match status" value="1"/>
</dbReference>
<dbReference type="Proteomes" id="UP000199180">
    <property type="component" value="Unassembled WGS sequence"/>
</dbReference>
<proteinExistence type="predicted"/>
<evidence type="ECO:0000256" key="3">
    <source>
        <dbReference type="SAM" id="SignalP"/>
    </source>
</evidence>
<feature type="region of interest" description="Disordered" evidence="2">
    <location>
        <begin position="27"/>
        <end position="364"/>
    </location>
</feature>
<dbReference type="OrthoDB" id="9792021at2"/>
<dbReference type="STRING" id="364199.SAMN04489858_104328"/>
<protein>
    <submittedName>
        <fullName evidence="5">OmpA family protein</fullName>
    </submittedName>
</protein>
<keyword evidence="3" id="KW-0732">Signal</keyword>
<evidence type="ECO:0000259" key="4">
    <source>
        <dbReference type="PROSITE" id="PS51123"/>
    </source>
</evidence>
<feature type="domain" description="OmpA-like" evidence="4">
    <location>
        <begin position="557"/>
        <end position="683"/>
    </location>
</feature>
<reference evidence="5 6" key="1">
    <citation type="submission" date="2016-10" db="EMBL/GenBank/DDBJ databases">
        <authorList>
            <person name="de Groot N.N."/>
        </authorList>
    </citation>
    <scope>NUCLEOTIDE SEQUENCE [LARGE SCALE GENOMIC DNA]</scope>
    <source>
        <strain evidence="5 6">DSM 17862</strain>
    </source>
</reference>
<dbReference type="SUPFAM" id="SSF103088">
    <property type="entry name" value="OmpA-like"/>
    <property type="match status" value="1"/>
</dbReference>
<accession>A0A1I0DVB7</accession>
<name>A0A1I0DVB7_9RHOB</name>
<evidence type="ECO:0000313" key="5">
    <source>
        <dbReference type="EMBL" id="SET36565.1"/>
    </source>
</evidence>
<feature type="compositionally biased region" description="Low complexity" evidence="2">
    <location>
        <begin position="248"/>
        <end position="340"/>
    </location>
</feature>
<feature type="compositionally biased region" description="Low complexity" evidence="2">
    <location>
        <begin position="161"/>
        <end position="200"/>
    </location>
</feature>
<dbReference type="CDD" id="cd07185">
    <property type="entry name" value="OmpA_C-like"/>
    <property type="match status" value="1"/>
</dbReference>
<evidence type="ECO:0000256" key="2">
    <source>
        <dbReference type="SAM" id="MobiDB-lite"/>
    </source>
</evidence>
<feature type="compositionally biased region" description="Acidic residues" evidence="2">
    <location>
        <begin position="341"/>
        <end position="355"/>
    </location>
</feature>
<keyword evidence="1" id="KW-0472">Membrane</keyword>
<dbReference type="RefSeq" id="WP_090734006.1">
    <property type="nucleotide sequence ID" value="NZ_FOHO01000004.1"/>
</dbReference>